<dbReference type="Proteomes" id="UP001523543">
    <property type="component" value="Unassembled WGS sequence"/>
</dbReference>
<gene>
    <name evidence="1" type="ORF">AD952_11245</name>
    <name evidence="2" type="ORF">NKW54_08365</name>
</gene>
<evidence type="ECO:0000313" key="3">
    <source>
        <dbReference type="Proteomes" id="UP000075312"/>
    </source>
</evidence>
<evidence type="ECO:0000313" key="4">
    <source>
        <dbReference type="Proteomes" id="UP001523543"/>
    </source>
</evidence>
<keyword evidence="4" id="KW-1185">Reference proteome</keyword>
<evidence type="ECO:0008006" key="5">
    <source>
        <dbReference type="Google" id="ProtNLM"/>
    </source>
</evidence>
<dbReference type="EMBL" id="LHZY01000043">
    <property type="protein sequence ID" value="KXV70960.1"/>
    <property type="molecule type" value="Genomic_DNA"/>
</dbReference>
<evidence type="ECO:0000313" key="2">
    <source>
        <dbReference type="EMBL" id="MCP1245951.1"/>
    </source>
</evidence>
<dbReference type="PATRIC" id="fig|178900.6.peg.2258"/>
<organism evidence="1 3">
    <name type="scientific">Acetobacter cerevisiae</name>
    <dbReference type="NCBI Taxonomy" id="178900"/>
    <lineage>
        <taxon>Bacteria</taxon>
        <taxon>Pseudomonadati</taxon>
        <taxon>Pseudomonadota</taxon>
        <taxon>Alphaproteobacteria</taxon>
        <taxon>Acetobacterales</taxon>
        <taxon>Acetobacteraceae</taxon>
        <taxon>Acetobacter</taxon>
    </lineage>
</organism>
<dbReference type="EMBL" id="JAMYZR010000009">
    <property type="protein sequence ID" value="MCP1245951.1"/>
    <property type="molecule type" value="Genomic_DNA"/>
</dbReference>
<sequence>MSESNHNLLTEELKTFEERVAPQKDKEGKYAVVHGSDVLGFFNDYEDAMRAAYKTYGLEPFLVKQVSSAPDIAHYTRDLVFA</sequence>
<dbReference type="Proteomes" id="UP000075312">
    <property type="component" value="Unassembled WGS sequence"/>
</dbReference>
<evidence type="ECO:0000313" key="1">
    <source>
        <dbReference type="EMBL" id="KXV70960.1"/>
    </source>
</evidence>
<proteinExistence type="predicted"/>
<protein>
    <recommendedName>
        <fullName evidence="5">DUF5678 domain-containing protein</fullName>
    </recommendedName>
</protein>
<accession>A0A149USK0</accession>
<comment type="caution">
    <text evidence="1">The sequence shown here is derived from an EMBL/GenBank/DDBJ whole genome shotgun (WGS) entry which is preliminary data.</text>
</comment>
<reference evidence="2 4" key="2">
    <citation type="submission" date="2022-06" db="EMBL/GenBank/DDBJ databases">
        <title>Acetobacer genomes from food samples.</title>
        <authorList>
            <person name="Sombolestani A."/>
        </authorList>
    </citation>
    <scope>NUCLEOTIDE SEQUENCE [LARGE SCALE GENOMIC DNA]</scope>
    <source>
        <strain evidence="2 4">R-83281</strain>
    </source>
</reference>
<name>A0A149USK0_9PROT</name>
<dbReference type="RefSeq" id="WP_062143548.1">
    <property type="nucleotide sequence ID" value="NZ_JAMYZR010000009.1"/>
</dbReference>
<dbReference type="AlphaFoldDB" id="A0A149USK0"/>
<reference evidence="1 3" key="1">
    <citation type="submission" date="2015-06" db="EMBL/GenBank/DDBJ databases">
        <title>Improved classification and identification of acetic acid bacteria using matrix-assisted laser desorption/ionization time-of-flight mass spectrometry; Gluconobacter nephelii and Gluconobacter uchimurae are later heterotypic synonyms of Gluconobacter japonicus and Gluconobacter oxydans, respectively.</title>
        <authorList>
            <person name="Li L."/>
            <person name="Cleenwerck I."/>
            <person name="De Vuyst L."/>
            <person name="Vandamme P."/>
        </authorList>
    </citation>
    <scope>NUCLEOTIDE SEQUENCE [LARGE SCALE GENOMIC DNA]</scope>
    <source>
        <strain evidence="1 3">LMG 1608</strain>
    </source>
</reference>